<reference evidence="2" key="1">
    <citation type="submission" date="2011-11" db="EMBL/GenBank/DDBJ databases">
        <title>The Genome Sequence of Fusarium oxysporum Cotton.</title>
        <authorList>
            <consortium name="The Broad Institute Genome Sequencing Platform"/>
            <person name="Ma L.-J."/>
            <person name="Gale L.R."/>
            <person name="Schwartz D.C."/>
            <person name="Zhou S."/>
            <person name="Corby-Kistler H."/>
            <person name="Young S.K."/>
            <person name="Zeng Q."/>
            <person name="Gargeya S."/>
            <person name="Fitzgerald M."/>
            <person name="Haas B."/>
            <person name="Abouelleil A."/>
            <person name="Alvarado L."/>
            <person name="Arachchi H.M."/>
            <person name="Berlin A."/>
            <person name="Brown A."/>
            <person name="Chapman S.B."/>
            <person name="Chen Z."/>
            <person name="Dunbar C."/>
            <person name="Freedman E."/>
            <person name="Gearin G."/>
            <person name="Goldberg J."/>
            <person name="Griggs A."/>
            <person name="Gujja S."/>
            <person name="Heiman D."/>
            <person name="Howarth C."/>
            <person name="Larson L."/>
            <person name="Lui A."/>
            <person name="MacDonald P.J.P."/>
            <person name="Montmayeur A."/>
            <person name="Murphy C."/>
            <person name="Neiman D."/>
            <person name="Pearson M."/>
            <person name="Priest M."/>
            <person name="Roberts A."/>
            <person name="Saif S."/>
            <person name="Shea T."/>
            <person name="Shenoy N."/>
            <person name="Sisk P."/>
            <person name="Stolte C."/>
            <person name="Sykes S."/>
            <person name="Wortman J."/>
            <person name="Nusbaum C."/>
            <person name="Birren B."/>
        </authorList>
    </citation>
    <scope>NUCLEOTIDE SEQUENCE [LARGE SCALE GENOMIC DNA]</scope>
    <source>
        <strain evidence="2">25433</strain>
    </source>
</reference>
<evidence type="ECO:0000256" key="1">
    <source>
        <dbReference type="SAM" id="MobiDB-lite"/>
    </source>
</evidence>
<dbReference type="AlphaFoldDB" id="X0L4R7"/>
<dbReference type="EMBL" id="JH657950">
    <property type="protein sequence ID" value="EXM20803.1"/>
    <property type="molecule type" value="Genomic_DNA"/>
</dbReference>
<accession>X0L4R7</accession>
<reference evidence="2" key="2">
    <citation type="submission" date="2012-05" db="EMBL/GenBank/DDBJ databases">
        <title>The Genome Annotation of Fusarium oxysporum Cotton.</title>
        <authorList>
            <consortium name="The Broad Institute Genomics Platform"/>
            <person name="Ma L.-J."/>
            <person name="Corby-Kistler H."/>
            <person name="Broz K."/>
            <person name="Gale L.R."/>
            <person name="Jonkers W."/>
            <person name="O'Donnell K."/>
            <person name="Ploetz R."/>
            <person name="Steinberg C."/>
            <person name="Schwartz D.C."/>
            <person name="VanEtten H."/>
            <person name="Zhou S."/>
            <person name="Young S.K."/>
            <person name="Zeng Q."/>
            <person name="Gargeya S."/>
            <person name="Fitzgerald M."/>
            <person name="Abouelleil A."/>
            <person name="Alvarado L."/>
            <person name="Chapman S.B."/>
            <person name="Gainer-Dewar J."/>
            <person name="Goldberg J."/>
            <person name="Griggs A."/>
            <person name="Gujja S."/>
            <person name="Hansen M."/>
            <person name="Howarth C."/>
            <person name="Imamovic A."/>
            <person name="Ireland A."/>
            <person name="Larimer J."/>
            <person name="McCowan C."/>
            <person name="Murphy C."/>
            <person name="Pearson M."/>
            <person name="Poon T.W."/>
            <person name="Priest M."/>
            <person name="Roberts A."/>
            <person name="Saif S."/>
            <person name="Shea T."/>
            <person name="Sykes S."/>
            <person name="Wortman J."/>
            <person name="Nusbaum C."/>
            <person name="Birren B."/>
        </authorList>
    </citation>
    <scope>NUCLEOTIDE SEQUENCE</scope>
    <source>
        <strain evidence="2">25433</strain>
    </source>
</reference>
<dbReference type="OrthoDB" id="10424159at2759"/>
<sequence length="162" mass="17701">MVLDISQRSPTADHFDYSSVPSDEMQDTTPERTKKRNTAKTEHGDEIEDIYVDKTSSASPIPSRPATSPSPSPTKLSASIRSTSLRSSSQASKTQALKPEPGGAWGLATTTQRPQYLTLNKITLTSLLDVDIRSHLSPEDVDGILADERDASKWIMTRVLGM</sequence>
<organism evidence="2">
    <name type="scientific">Fusarium oxysporum f. sp. vasinfectum 25433</name>
    <dbReference type="NCBI Taxonomy" id="1089449"/>
    <lineage>
        <taxon>Eukaryota</taxon>
        <taxon>Fungi</taxon>
        <taxon>Dikarya</taxon>
        <taxon>Ascomycota</taxon>
        <taxon>Pezizomycotina</taxon>
        <taxon>Sordariomycetes</taxon>
        <taxon>Hypocreomycetidae</taxon>
        <taxon>Hypocreales</taxon>
        <taxon>Nectriaceae</taxon>
        <taxon>Fusarium</taxon>
        <taxon>Fusarium oxysporum species complex</taxon>
    </lineage>
</organism>
<proteinExistence type="predicted"/>
<name>X0L4R7_FUSOX</name>
<evidence type="ECO:0000313" key="2">
    <source>
        <dbReference type="EMBL" id="EXM20803.1"/>
    </source>
</evidence>
<dbReference type="Proteomes" id="UP000030701">
    <property type="component" value="Unassembled WGS sequence"/>
</dbReference>
<feature type="compositionally biased region" description="Low complexity" evidence="1">
    <location>
        <begin position="55"/>
        <end position="95"/>
    </location>
</feature>
<feature type="region of interest" description="Disordered" evidence="1">
    <location>
        <begin position="1"/>
        <end position="107"/>
    </location>
</feature>
<protein>
    <submittedName>
        <fullName evidence="2">Uncharacterized protein</fullName>
    </submittedName>
</protein>
<dbReference type="HOGENOM" id="CLU_138663_0_0_1"/>
<gene>
    <name evidence="2" type="ORF">FOTG_11192</name>
</gene>
<feature type="compositionally biased region" description="Polar residues" evidence="1">
    <location>
        <begin position="1"/>
        <end position="10"/>
    </location>
</feature>